<proteinExistence type="predicted"/>
<evidence type="ECO:0008006" key="3">
    <source>
        <dbReference type="Google" id="ProtNLM"/>
    </source>
</evidence>
<keyword evidence="2" id="KW-1185">Reference proteome</keyword>
<dbReference type="SUPFAM" id="SSF51126">
    <property type="entry name" value="Pectin lyase-like"/>
    <property type="match status" value="1"/>
</dbReference>
<evidence type="ECO:0000313" key="2">
    <source>
        <dbReference type="Proteomes" id="UP000066737"/>
    </source>
</evidence>
<dbReference type="Proteomes" id="UP000066737">
    <property type="component" value="Chromosome I"/>
</dbReference>
<dbReference type="Gene3D" id="2.160.20.10">
    <property type="entry name" value="Single-stranded right-handed beta-helix, Pectin lyase-like"/>
    <property type="match status" value="1"/>
</dbReference>
<reference evidence="2" key="1">
    <citation type="journal article" date="2016" name="Environ. Microbiol.">
        <title>The complete genome of a viable archaeum isolated from 123-million-year-old rock salt.</title>
        <authorList>
            <person name="Jaakkola S.T."/>
            <person name="Pfeiffer F."/>
            <person name="Ravantti J.J."/>
            <person name="Guo Q."/>
            <person name="Liu Y."/>
            <person name="Chen X."/>
            <person name="Ma H."/>
            <person name="Yang C."/>
            <person name="Oksanen H.M."/>
            <person name="Bamford D.H."/>
        </authorList>
    </citation>
    <scope>NUCLEOTIDE SEQUENCE</scope>
    <source>
        <strain evidence="2">JI20-1</strain>
    </source>
</reference>
<dbReference type="InterPro" id="IPR011050">
    <property type="entry name" value="Pectin_lyase_fold/virulence"/>
</dbReference>
<gene>
    <name evidence="1" type="ORF">HHUB_3501</name>
</gene>
<dbReference type="GeneID" id="26660110"/>
<dbReference type="AlphaFoldDB" id="A0A0U5H3B8"/>
<dbReference type="InterPro" id="IPR012334">
    <property type="entry name" value="Pectin_lyas_fold"/>
</dbReference>
<protein>
    <recommendedName>
        <fullName evidence="3">DUF1565 domain-containing protein</fullName>
    </recommendedName>
</protein>
<dbReference type="EMBL" id="LN831302">
    <property type="protein sequence ID" value="CQH61617.1"/>
    <property type="molecule type" value="Genomic_DNA"/>
</dbReference>
<organism evidence="1 2">
    <name type="scientific">Halobacterium hubeiense</name>
    <dbReference type="NCBI Taxonomy" id="1407499"/>
    <lineage>
        <taxon>Archaea</taxon>
        <taxon>Methanobacteriati</taxon>
        <taxon>Methanobacteriota</taxon>
        <taxon>Stenosarchaea group</taxon>
        <taxon>Halobacteria</taxon>
        <taxon>Halobacteriales</taxon>
        <taxon>Halobacteriaceae</taxon>
        <taxon>Halobacterium</taxon>
    </lineage>
</organism>
<evidence type="ECO:0000313" key="1">
    <source>
        <dbReference type="EMBL" id="CQH61617.1"/>
    </source>
</evidence>
<name>A0A0U5H3B8_9EURY</name>
<dbReference type="OrthoDB" id="271599at2157"/>
<dbReference type="KEGG" id="hhb:Hhub_3501"/>
<accession>A0A0U5H3B8</accession>
<dbReference type="RefSeq" id="WP_059057838.1">
    <property type="nucleotide sequence ID" value="NZ_CEML01000001.1"/>
</dbReference>
<sequence>MEGDDANPRTQEEPLAAIQTAVEEAGPGQTVYVHPGEYFEFIEFRTDGDPNAPIIAATISGGSQLEM</sequence>